<dbReference type="InterPro" id="IPR036974">
    <property type="entry name" value="PUA_sf"/>
</dbReference>
<dbReference type="GO" id="GO:0003723">
    <property type="term" value="F:RNA binding"/>
    <property type="evidence" value="ECO:0007669"/>
    <property type="project" value="InterPro"/>
</dbReference>
<dbReference type="SUPFAM" id="SSF88697">
    <property type="entry name" value="PUA domain-like"/>
    <property type="match status" value="1"/>
</dbReference>
<dbReference type="GO" id="GO:0001731">
    <property type="term" value="P:formation of translation preinitiation complex"/>
    <property type="evidence" value="ECO:0007669"/>
    <property type="project" value="TreeGrafter"/>
</dbReference>
<accession>A0A7J3XYT2</accession>
<comment type="caution">
    <text evidence="2">The sequence shown here is derived from an EMBL/GenBank/DDBJ whole genome shotgun (WGS) entry which is preliminary data.</text>
</comment>
<dbReference type="PANTHER" id="PTHR22798">
    <property type="entry name" value="MCT-1 PROTEIN"/>
    <property type="match status" value="1"/>
</dbReference>
<gene>
    <name evidence="2" type="ORF">ENM60_03560</name>
</gene>
<sequence length="175" mass="19900">MLKYLALFKYLTSKVQGMLRHPISKKDKKSLLQEISRLYSFLNLDYDQPFEHGRDDEGEYLILGRDIVLFKTGSKWIPSLKYIIKNNIKPSPVLYVDRGAVNALLRGADLMAPGVRGVEGSFNRDDVVFILDEEAKKPIALGLALYSSSELKTVSRGRVVKIIHHVGDRFYNKTV</sequence>
<protein>
    <submittedName>
        <fullName evidence="2">DUF1947 domain-containing protein</fullName>
    </submittedName>
</protein>
<dbReference type="PIRSF" id="PIRSF005067">
    <property type="entry name" value="Tma_RNA-bind_prd"/>
    <property type="match status" value="1"/>
</dbReference>
<dbReference type="Pfam" id="PF09183">
    <property type="entry name" value="DUF1947"/>
    <property type="match status" value="1"/>
</dbReference>
<dbReference type="Gene3D" id="3.10.450.120">
    <property type="entry name" value="Pre-PUA domain, domain 1"/>
    <property type="match status" value="1"/>
</dbReference>
<dbReference type="EMBL" id="DRYK01000048">
    <property type="protein sequence ID" value="HHP67850.1"/>
    <property type="molecule type" value="Genomic_DNA"/>
</dbReference>
<dbReference type="InterPro" id="IPR022430">
    <property type="entry name" value="CHP03684"/>
</dbReference>
<feature type="domain" description="PUA" evidence="1">
    <location>
        <begin position="92"/>
        <end position="167"/>
    </location>
</feature>
<dbReference type="InterPro" id="IPR004521">
    <property type="entry name" value="Uncharacterised_CHP00451"/>
</dbReference>
<reference evidence="2" key="1">
    <citation type="journal article" date="2020" name="mSystems">
        <title>Genome- and Community-Level Interaction Insights into Carbon Utilization and Element Cycling Functions of Hydrothermarchaeota in Hydrothermal Sediment.</title>
        <authorList>
            <person name="Zhou Z."/>
            <person name="Liu Y."/>
            <person name="Xu W."/>
            <person name="Pan J."/>
            <person name="Luo Z.H."/>
            <person name="Li M."/>
        </authorList>
    </citation>
    <scope>NUCLEOTIDE SEQUENCE [LARGE SCALE GENOMIC DNA]</scope>
    <source>
        <strain evidence="2">SpSt-110</strain>
    </source>
</reference>
<dbReference type="InterPro" id="IPR002478">
    <property type="entry name" value="PUA"/>
</dbReference>
<dbReference type="PANTHER" id="PTHR22798:SF0">
    <property type="entry name" value="MALIGNANT T-CELL-AMPLIFIED SEQUENCE 1"/>
    <property type="match status" value="1"/>
</dbReference>
<dbReference type="PROSITE" id="PS50890">
    <property type="entry name" value="PUA"/>
    <property type="match status" value="1"/>
</dbReference>
<dbReference type="InterPro" id="IPR015947">
    <property type="entry name" value="PUA-like_sf"/>
</dbReference>
<dbReference type="InterPro" id="IPR016437">
    <property type="entry name" value="MCT-1/Tma20"/>
</dbReference>
<evidence type="ECO:0000259" key="1">
    <source>
        <dbReference type="SMART" id="SM00359"/>
    </source>
</evidence>
<dbReference type="SMART" id="SM00359">
    <property type="entry name" value="PUA"/>
    <property type="match status" value="1"/>
</dbReference>
<dbReference type="AlphaFoldDB" id="A0A7J3XYT2"/>
<organism evidence="2">
    <name type="scientific">Thermogladius calderae</name>
    <dbReference type="NCBI Taxonomy" id="1200300"/>
    <lineage>
        <taxon>Archaea</taxon>
        <taxon>Thermoproteota</taxon>
        <taxon>Thermoprotei</taxon>
        <taxon>Desulfurococcales</taxon>
        <taxon>Desulfurococcaceae</taxon>
        <taxon>Thermogladius</taxon>
    </lineage>
</organism>
<dbReference type="Pfam" id="PF01472">
    <property type="entry name" value="PUA"/>
    <property type="match status" value="1"/>
</dbReference>
<dbReference type="NCBIfam" id="TIGR00451">
    <property type="entry name" value="unchar_dom_2"/>
    <property type="match status" value="1"/>
</dbReference>
<dbReference type="NCBIfam" id="TIGR03684">
    <property type="entry name" value="arCOG00985"/>
    <property type="match status" value="1"/>
</dbReference>
<dbReference type="Gene3D" id="2.30.130.10">
    <property type="entry name" value="PUA domain"/>
    <property type="match status" value="1"/>
</dbReference>
<name>A0A7J3XYT2_9CREN</name>
<proteinExistence type="predicted"/>
<evidence type="ECO:0000313" key="2">
    <source>
        <dbReference type="EMBL" id="HHP67850.1"/>
    </source>
</evidence>
<dbReference type="InterPro" id="IPR015266">
    <property type="entry name" value="DUF1947"/>
</dbReference>